<keyword evidence="1" id="KW-0812">Transmembrane</keyword>
<feature type="non-terminal residue" evidence="2">
    <location>
        <position position="1"/>
    </location>
</feature>
<keyword evidence="1" id="KW-1133">Transmembrane helix</keyword>
<accession>A0A819R5F1</accession>
<dbReference type="EMBL" id="CAJOAZ010004052">
    <property type="protein sequence ID" value="CAF4041555.1"/>
    <property type="molecule type" value="Genomic_DNA"/>
</dbReference>
<feature type="transmembrane region" description="Helical" evidence="1">
    <location>
        <begin position="57"/>
        <end position="80"/>
    </location>
</feature>
<keyword evidence="1" id="KW-0472">Membrane</keyword>
<organism evidence="2 3">
    <name type="scientific">Adineta steineri</name>
    <dbReference type="NCBI Taxonomy" id="433720"/>
    <lineage>
        <taxon>Eukaryota</taxon>
        <taxon>Metazoa</taxon>
        <taxon>Spiralia</taxon>
        <taxon>Gnathifera</taxon>
        <taxon>Rotifera</taxon>
        <taxon>Eurotatoria</taxon>
        <taxon>Bdelloidea</taxon>
        <taxon>Adinetida</taxon>
        <taxon>Adinetidae</taxon>
        <taxon>Adineta</taxon>
    </lineage>
</organism>
<comment type="caution">
    <text evidence="2">The sequence shown here is derived from an EMBL/GenBank/DDBJ whole genome shotgun (WGS) entry which is preliminary data.</text>
</comment>
<gene>
    <name evidence="2" type="ORF">OXD698_LOCUS31956</name>
</gene>
<evidence type="ECO:0000256" key="1">
    <source>
        <dbReference type="SAM" id="Phobius"/>
    </source>
</evidence>
<evidence type="ECO:0000313" key="2">
    <source>
        <dbReference type="EMBL" id="CAF4041555.1"/>
    </source>
</evidence>
<proteinExistence type="predicted"/>
<sequence>QFLYNANQTTTTGQSIATGTLQIPTSSTLRITTKSTTKITTTKRSLMTSTTNNSQKISAFFTLSGTTIMECYLIFMALYYNY</sequence>
<reference evidence="2" key="1">
    <citation type="submission" date="2021-02" db="EMBL/GenBank/DDBJ databases">
        <authorList>
            <person name="Nowell W R."/>
        </authorList>
    </citation>
    <scope>NUCLEOTIDE SEQUENCE</scope>
</reference>
<name>A0A819R5F1_9BILA</name>
<evidence type="ECO:0000313" key="3">
    <source>
        <dbReference type="Proteomes" id="UP000663844"/>
    </source>
</evidence>
<dbReference type="AlphaFoldDB" id="A0A819R5F1"/>
<dbReference type="Proteomes" id="UP000663844">
    <property type="component" value="Unassembled WGS sequence"/>
</dbReference>
<protein>
    <submittedName>
        <fullName evidence="2">Uncharacterized protein</fullName>
    </submittedName>
</protein>